<gene>
    <name evidence="7" type="ORF">E5982_07885</name>
    <name evidence="6" type="ORF">FHR31_001677</name>
</gene>
<dbReference type="Proteomes" id="UP000530850">
    <property type="component" value="Unassembled WGS sequence"/>
</dbReference>
<keyword evidence="3 5" id="KW-1133">Transmembrane helix</keyword>
<evidence type="ECO:0000313" key="8">
    <source>
        <dbReference type="Proteomes" id="UP000309454"/>
    </source>
</evidence>
<comment type="caution">
    <text evidence="6">The sequence shown here is derived from an EMBL/GenBank/DDBJ whole genome shotgun (WGS) entry which is preliminary data.</text>
</comment>
<evidence type="ECO:0000256" key="2">
    <source>
        <dbReference type="ARBA" id="ARBA00022692"/>
    </source>
</evidence>
<feature type="transmembrane region" description="Helical" evidence="5">
    <location>
        <begin position="251"/>
        <end position="273"/>
    </location>
</feature>
<dbReference type="Proteomes" id="UP000309454">
    <property type="component" value="Unassembled WGS sequence"/>
</dbReference>
<name>A0A3N0A9C8_9ACTN</name>
<feature type="transmembrane region" description="Helical" evidence="5">
    <location>
        <begin position="225"/>
        <end position="245"/>
    </location>
</feature>
<feature type="transmembrane region" description="Helical" evidence="5">
    <location>
        <begin position="57"/>
        <end position="75"/>
    </location>
</feature>
<dbReference type="AlphaFoldDB" id="A0A3N0A9C8"/>
<reference evidence="6 9" key="2">
    <citation type="submission" date="2020-08" db="EMBL/GenBank/DDBJ databases">
        <title>Sequencing the genomes of 1000 actinobacteria strains.</title>
        <authorList>
            <person name="Klenk H.-P."/>
        </authorList>
    </citation>
    <scope>NUCLEOTIDE SEQUENCE [LARGE SCALE GENOMIC DNA]</scope>
    <source>
        <strain evidence="6 9">DSM 22242</strain>
    </source>
</reference>
<dbReference type="GO" id="GO:0005886">
    <property type="term" value="C:plasma membrane"/>
    <property type="evidence" value="ECO:0007669"/>
    <property type="project" value="UniProtKB-ARBA"/>
</dbReference>
<keyword evidence="4 5" id="KW-0472">Membrane</keyword>
<evidence type="ECO:0000256" key="3">
    <source>
        <dbReference type="ARBA" id="ARBA00022989"/>
    </source>
</evidence>
<evidence type="ECO:0000313" key="9">
    <source>
        <dbReference type="Proteomes" id="UP000530850"/>
    </source>
</evidence>
<evidence type="ECO:0000256" key="5">
    <source>
        <dbReference type="SAM" id="Phobius"/>
    </source>
</evidence>
<dbReference type="GeneID" id="93357403"/>
<dbReference type="EMBL" id="JACHYA010000005">
    <property type="protein sequence ID" value="MBB3171851.1"/>
    <property type="molecule type" value="Genomic_DNA"/>
</dbReference>
<evidence type="ECO:0000313" key="6">
    <source>
        <dbReference type="EMBL" id="MBB3171851.1"/>
    </source>
</evidence>
<organism evidence="6 9">
    <name type="scientific">Parvibacter caecicola</name>
    <dbReference type="NCBI Taxonomy" id="747645"/>
    <lineage>
        <taxon>Bacteria</taxon>
        <taxon>Bacillati</taxon>
        <taxon>Actinomycetota</taxon>
        <taxon>Coriobacteriia</taxon>
        <taxon>Coriobacteriales</taxon>
        <taxon>Coriobacteriaceae</taxon>
        <taxon>Parvibacter</taxon>
    </lineage>
</organism>
<dbReference type="EMBL" id="SSTM01000005">
    <property type="protein sequence ID" value="TJW09983.1"/>
    <property type="molecule type" value="Genomic_DNA"/>
</dbReference>
<accession>A0A3N0A9C8</accession>
<dbReference type="OrthoDB" id="3173271at2"/>
<sequence length="293" mass="31104">MAPKPFQRLHPAVAFAFFAAALLLTVLVAHPAFQVVGLAGAIISYLSFTGRSGLRSLAALAAAFCLLTLANPLFIPQGQTVLFTYLGQRPYTLQGLAMGASTAAMLVTALLWFGCFNRVVTSEKLTFLFGRLAPSLTLMLTMVLRLVPLYQRKARQISAARRCVGLSAWEGPATARIRSGAAELSALTTWGLEGAIVTADSMRSRGFGSGPRTPFATYPFTGRDIALAALLTVLLVAAGAAAATVGETRFLPAFAFAPLSPVQTVGLLAWGLFSLMPALVNGREALQWRIISR</sequence>
<evidence type="ECO:0000256" key="1">
    <source>
        <dbReference type="ARBA" id="ARBA00004141"/>
    </source>
</evidence>
<evidence type="ECO:0000313" key="7">
    <source>
        <dbReference type="EMBL" id="TJW09983.1"/>
    </source>
</evidence>
<dbReference type="RefSeq" id="WP_123186090.1">
    <property type="nucleotide sequence ID" value="NZ_CANSLK010000008.1"/>
</dbReference>
<keyword evidence="2 5" id="KW-0812">Transmembrane</keyword>
<feature type="transmembrane region" description="Helical" evidence="5">
    <location>
        <begin position="125"/>
        <end position="147"/>
    </location>
</feature>
<comment type="subcellular location">
    <subcellularLocation>
        <location evidence="1">Membrane</location>
        <topology evidence="1">Multi-pass membrane protein</topology>
    </subcellularLocation>
</comment>
<dbReference type="CDD" id="cd16914">
    <property type="entry name" value="EcfT"/>
    <property type="match status" value="1"/>
</dbReference>
<protein>
    <submittedName>
        <fullName evidence="6">Energy-coupling factor transport system permease protein</fullName>
    </submittedName>
</protein>
<proteinExistence type="predicted"/>
<keyword evidence="8" id="KW-1185">Reference proteome</keyword>
<reference evidence="7 8" key="1">
    <citation type="submission" date="2019-04" db="EMBL/GenBank/DDBJ databases">
        <title>Microbes associate with the intestines of laboratory mice.</title>
        <authorList>
            <person name="Navarre W."/>
            <person name="Wong E."/>
            <person name="Huang K.C."/>
            <person name="Tropini C."/>
            <person name="Ng K."/>
            <person name="Yu B."/>
        </authorList>
    </citation>
    <scope>NUCLEOTIDE SEQUENCE [LARGE SCALE GENOMIC DNA]</scope>
    <source>
        <strain evidence="7 8">NM48_B13</strain>
    </source>
</reference>
<dbReference type="InterPro" id="IPR003339">
    <property type="entry name" value="ABC/ECF_trnsptr_transmembrane"/>
</dbReference>
<evidence type="ECO:0000256" key="4">
    <source>
        <dbReference type="ARBA" id="ARBA00023136"/>
    </source>
</evidence>
<feature type="transmembrane region" description="Helical" evidence="5">
    <location>
        <begin position="96"/>
        <end position="113"/>
    </location>
</feature>